<gene>
    <name evidence="11" type="ORF">IW256_002792</name>
</gene>
<evidence type="ECO:0000256" key="5">
    <source>
        <dbReference type="ARBA" id="ARBA00022989"/>
    </source>
</evidence>
<dbReference type="GO" id="GO:0005886">
    <property type="term" value="C:plasma membrane"/>
    <property type="evidence" value="ECO:0007669"/>
    <property type="project" value="UniProtKB-SubCell"/>
</dbReference>
<dbReference type="InterPro" id="IPR051125">
    <property type="entry name" value="ABC-4/HrtB_transporter"/>
</dbReference>
<evidence type="ECO:0000313" key="12">
    <source>
        <dbReference type="Proteomes" id="UP000614047"/>
    </source>
</evidence>
<evidence type="ECO:0000313" key="11">
    <source>
        <dbReference type="EMBL" id="MBG6088679.1"/>
    </source>
</evidence>
<evidence type="ECO:0000259" key="9">
    <source>
        <dbReference type="Pfam" id="PF02687"/>
    </source>
</evidence>
<evidence type="ECO:0000256" key="6">
    <source>
        <dbReference type="ARBA" id="ARBA00023136"/>
    </source>
</evidence>
<evidence type="ECO:0000256" key="8">
    <source>
        <dbReference type="SAM" id="Phobius"/>
    </source>
</evidence>
<dbReference type="PANTHER" id="PTHR43738:SF1">
    <property type="entry name" value="HEMIN TRANSPORT SYSTEM PERMEASE PROTEIN HRTB-RELATED"/>
    <property type="match status" value="1"/>
</dbReference>
<keyword evidence="5 8" id="KW-1133">Transmembrane helix</keyword>
<accession>A0A931DCP6</accession>
<keyword evidence="4 8" id="KW-0812">Transmembrane</keyword>
<proteinExistence type="inferred from homology"/>
<reference evidence="11" key="1">
    <citation type="submission" date="2020-11" db="EMBL/GenBank/DDBJ databases">
        <title>Sequencing the genomes of 1000 actinobacteria strains.</title>
        <authorList>
            <person name="Klenk H.-P."/>
        </authorList>
    </citation>
    <scope>NUCLEOTIDE SEQUENCE</scope>
    <source>
        <strain evidence="11">DSM 43175</strain>
    </source>
</reference>
<keyword evidence="3" id="KW-1003">Cell membrane</keyword>
<dbReference type="InterPro" id="IPR025857">
    <property type="entry name" value="MacB_PCD"/>
</dbReference>
<comment type="caution">
    <text evidence="11">The sequence shown here is derived from an EMBL/GenBank/DDBJ whole genome shotgun (WGS) entry which is preliminary data.</text>
</comment>
<dbReference type="EMBL" id="JADOUA010000001">
    <property type="protein sequence ID" value="MBG6088679.1"/>
    <property type="molecule type" value="Genomic_DNA"/>
</dbReference>
<feature type="transmembrane region" description="Helical" evidence="8">
    <location>
        <begin position="12"/>
        <end position="34"/>
    </location>
</feature>
<evidence type="ECO:0000256" key="3">
    <source>
        <dbReference type="ARBA" id="ARBA00022475"/>
    </source>
</evidence>
<evidence type="ECO:0000259" key="10">
    <source>
        <dbReference type="Pfam" id="PF12704"/>
    </source>
</evidence>
<feature type="domain" description="MacB-like periplasmic core" evidence="10">
    <location>
        <begin position="21"/>
        <end position="229"/>
    </location>
</feature>
<dbReference type="Pfam" id="PF12704">
    <property type="entry name" value="MacB_PCD"/>
    <property type="match status" value="1"/>
</dbReference>
<keyword evidence="6 8" id="KW-0472">Membrane</keyword>
<evidence type="ECO:0000256" key="7">
    <source>
        <dbReference type="ARBA" id="ARBA00038076"/>
    </source>
</evidence>
<comment type="subcellular location">
    <subcellularLocation>
        <location evidence="1">Cell membrane</location>
        <topology evidence="1">Multi-pass membrane protein</topology>
    </subcellularLocation>
</comment>
<keyword evidence="12" id="KW-1185">Reference proteome</keyword>
<dbReference type="AlphaFoldDB" id="A0A931DCP6"/>
<dbReference type="InterPro" id="IPR003838">
    <property type="entry name" value="ABC3_permease_C"/>
</dbReference>
<dbReference type="PANTHER" id="PTHR43738">
    <property type="entry name" value="ABC TRANSPORTER, MEMBRANE PROTEIN"/>
    <property type="match status" value="1"/>
</dbReference>
<sequence length="379" mass="38779">MPMFLALRELRFAWLRFGLMGAVVGLVSILMVLLSGLSVGLVKDGVSGLQNLPVTSFAFERDVQHDAAFSRSVVDVSAVEAWQRRPDVAEAAPYGNTLVNARSDRNVEIDLALFGVAPGSFLSPKVGEGARLGGDANGVVVSRTALDEGLRVGDTLTVDRVGTRLRVIGATEGQDTFGHVDVAYVPLPVWQRIKAGAGPADAVPERATREITAVAVRARPGETVDLAAGDAAAGTESLPLEESYGASPGYTAETSTLQLIQGFLYAISALVAGAFFAVWAIQRKHEVAVLRAMGASGAWVLRDALVQAFLLLLVAVGIGAGAGVGLGALITGGGVPFALHAPSVTAAAAGLVALGLLGAGAAVARIASIDPATALGGNR</sequence>
<evidence type="ECO:0000256" key="4">
    <source>
        <dbReference type="ARBA" id="ARBA00022692"/>
    </source>
</evidence>
<feature type="domain" description="ABC3 transporter permease C-terminal" evidence="9">
    <location>
        <begin position="263"/>
        <end position="371"/>
    </location>
</feature>
<dbReference type="Pfam" id="PF02687">
    <property type="entry name" value="FtsX"/>
    <property type="match status" value="1"/>
</dbReference>
<keyword evidence="2" id="KW-0813">Transport</keyword>
<comment type="similarity">
    <text evidence="7">Belongs to the ABC-4 integral membrane protein family.</text>
</comment>
<protein>
    <submittedName>
        <fullName evidence="11">ABC transport system permease protein</fullName>
    </submittedName>
</protein>
<organism evidence="11 12">
    <name type="scientific">Actinomadura viridis</name>
    <dbReference type="NCBI Taxonomy" id="58110"/>
    <lineage>
        <taxon>Bacteria</taxon>
        <taxon>Bacillati</taxon>
        <taxon>Actinomycetota</taxon>
        <taxon>Actinomycetes</taxon>
        <taxon>Streptosporangiales</taxon>
        <taxon>Thermomonosporaceae</taxon>
        <taxon>Actinomadura</taxon>
    </lineage>
</organism>
<feature type="transmembrane region" description="Helical" evidence="8">
    <location>
        <begin position="262"/>
        <end position="281"/>
    </location>
</feature>
<evidence type="ECO:0000256" key="2">
    <source>
        <dbReference type="ARBA" id="ARBA00022448"/>
    </source>
</evidence>
<evidence type="ECO:0000256" key="1">
    <source>
        <dbReference type="ARBA" id="ARBA00004651"/>
    </source>
</evidence>
<dbReference type="Proteomes" id="UP000614047">
    <property type="component" value="Unassembled WGS sequence"/>
</dbReference>
<feature type="transmembrane region" description="Helical" evidence="8">
    <location>
        <begin position="309"/>
        <end position="332"/>
    </location>
</feature>
<name>A0A931DCP6_9ACTN</name>
<feature type="transmembrane region" description="Helical" evidence="8">
    <location>
        <begin position="344"/>
        <end position="364"/>
    </location>
</feature>